<dbReference type="InterPro" id="IPR024038">
    <property type="entry name" value="MYXO-CTERM"/>
</dbReference>
<dbReference type="OrthoDB" id="9811934at2"/>
<organism evidence="1 2">
    <name type="scientific">Chondromyces apiculatus DSM 436</name>
    <dbReference type="NCBI Taxonomy" id="1192034"/>
    <lineage>
        <taxon>Bacteria</taxon>
        <taxon>Pseudomonadati</taxon>
        <taxon>Myxococcota</taxon>
        <taxon>Polyangia</taxon>
        <taxon>Polyangiales</taxon>
        <taxon>Polyangiaceae</taxon>
        <taxon>Chondromyces</taxon>
    </lineage>
</organism>
<evidence type="ECO:0000313" key="1">
    <source>
        <dbReference type="EMBL" id="EYF01961.1"/>
    </source>
</evidence>
<keyword evidence="2" id="KW-1185">Reference proteome</keyword>
<evidence type="ECO:0000313" key="2">
    <source>
        <dbReference type="Proteomes" id="UP000019678"/>
    </source>
</evidence>
<comment type="caution">
    <text evidence="1">The sequence shown here is derived from an EMBL/GenBank/DDBJ whole genome shotgun (WGS) entry which is preliminary data.</text>
</comment>
<proteinExistence type="predicted"/>
<dbReference type="NCBIfam" id="TIGR03901">
    <property type="entry name" value="MYXO-CTERM"/>
    <property type="match status" value="1"/>
</dbReference>
<accession>A0A017T084</accession>
<dbReference type="Proteomes" id="UP000019678">
    <property type="component" value="Unassembled WGS sequence"/>
</dbReference>
<sequence length="849" mass="87734">MPTHPSAPALSRHLQGTRSARTLRRALSRTAPLALLLSLAACAEAPSSTGVGEASQPLSLLPDLVSVSGEVALGAPVSGPAAGLQTRPGVAWNGTHYLVVWQDDRSGGSDLWVTRAAADGTLLDPVGTLLIKDAEDPVVSSDGTDFLVVYGRANGTLEAAHVSATGALLSQAAIPGGFYADYYKYRIAFDGQSYVIAWADSNLYYARVSPQGAVLGPGAVSLGPGYEADVAFDGTSTLLVTNDFTDHARILGRRLSPQGILLDAEPFVIASIDDGATAYQGVGVGCTSSQCTVAYGTLYVTWIDAYSTIEAVRITPQGTVLDPQPIVVLDSQNHSGDPQEILVGNDGEDAVLVWQLGYDDDSLPPAGLYTAHLPAQATSAGSIVTLAERDTTPGIHAVLASGGPSPLVTWSDQRDEYNGVYEAHDLTGVRLGASGPVGTPFVVSGAPDQRHPSVAFDGQSFVVAWSDGRNGRSGAATDIVAARVSSSGSVLDPQGLPLPTASFGWYNAWDVRPRVATDGEKAVVGWVSCNGSDLEPTCVNQAARVSPAGAVLDTSPLNPQMLLFGRFDARTETPPALLSGDSQALFVDPFDLAWSSIDQAGQVTSSFVTDEWFPFHEGGSSLPVASASDGTNHLVVRAGYSGGLEGARLSPGGDPLDDPPWFPIVPAGGAVQSATVAFDGAHYVVVWHDAAGPAPRILAARVAPDGTVVDAPPVTVSEHAGCAAMALDTQGAAHSGHRTFVAWQACGASGPDLFGATLDDDLGVSTFRITDDAYPDRAPALAADGDKLLAVYSSYRAAAPLAAERVYGRVLTDIPAVGCSMQGGSAGNALPLAGLGLLALVAQRRRRSR</sequence>
<dbReference type="STRING" id="1192034.CAP_7579"/>
<dbReference type="RefSeq" id="WP_044248314.1">
    <property type="nucleotide sequence ID" value="NZ_ASRX01000068.1"/>
</dbReference>
<reference evidence="1 2" key="1">
    <citation type="submission" date="2013-05" db="EMBL/GenBank/DDBJ databases">
        <title>Genome assembly of Chondromyces apiculatus DSM 436.</title>
        <authorList>
            <person name="Sharma G."/>
            <person name="Khatri I."/>
            <person name="Kaur C."/>
            <person name="Mayilraj S."/>
            <person name="Subramanian S."/>
        </authorList>
    </citation>
    <scope>NUCLEOTIDE SEQUENCE [LARGE SCALE GENOMIC DNA]</scope>
    <source>
        <strain evidence="1 2">DSM 436</strain>
    </source>
</reference>
<protein>
    <submittedName>
        <fullName evidence="1">Uncharacterized protein</fullName>
    </submittedName>
</protein>
<name>A0A017T084_9BACT</name>
<dbReference type="AlphaFoldDB" id="A0A017T084"/>
<gene>
    <name evidence="1" type="ORF">CAP_7579</name>
</gene>
<dbReference type="EMBL" id="ASRX01000068">
    <property type="protein sequence ID" value="EYF01961.1"/>
    <property type="molecule type" value="Genomic_DNA"/>
</dbReference>